<keyword evidence="4" id="KW-1185">Reference proteome</keyword>
<dbReference type="InterPro" id="IPR029039">
    <property type="entry name" value="Flavoprotein-like_sf"/>
</dbReference>
<evidence type="ECO:0000313" key="3">
    <source>
        <dbReference type="EMBL" id="RIH63571.1"/>
    </source>
</evidence>
<organism evidence="3 4">
    <name type="scientific">Mariniphaga sediminis</name>
    <dbReference type="NCBI Taxonomy" id="1628158"/>
    <lineage>
        <taxon>Bacteria</taxon>
        <taxon>Pseudomonadati</taxon>
        <taxon>Bacteroidota</taxon>
        <taxon>Bacteroidia</taxon>
        <taxon>Marinilabiliales</taxon>
        <taxon>Prolixibacteraceae</taxon>
        <taxon>Mariniphaga</taxon>
    </lineage>
</organism>
<proteinExistence type="predicted"/>
<dbReference type="GO" id="GO:0010181">
    <property type="term" value="F:FMN binding"/>
    <property type="evidence" value="ECO:0007669"/>
    <property type="project" value="TreeGrafter"/>
</dbReference>
<protein>
    <submittedName>
        <fullName evidence="3">NAD(P)H oxidoreductase</fullName>
    </submittedName>
</protein>
<accession>A0A399CYU7</accession>
<dbReference type="Proteomes" id="UP000266441">
    <property type="component" value="Unassembled WGS sequence"/>
</dbReference>
<dbReference type="PANTHER" id="PTHR47307">
    <property type="entry name" value="GLUTATHIONE-REGULATED POTASSIUM-EFFLUX SYSTEM ANCILLARY PROTEIN KEFG"/>
    <property type="match status" value="1"/>
</dbReference>
<dbReference type="Pfam" id="PF02525">
    <property type="entry name" value="Flavodoxin_2"/>
    <property type="match status" value="1"/>
</dbReference>
<keyword evidence="1" id="KW-0560">Oxidoreductase</keyword>
<dbReference type="InterPro" id="IPR003680">
    <property type="entry name" value="Flavodoxin_fold"/>
</dbReference>
<dbReference type="SUPFAM" id="SSF52218">
    <property type="entry name" value="Flavoproteins"/>
    <property type="match status" value="1"/>
</dbReference>
<evidence type="ECO:0000259" key="2">
    <source>
        <dbReference type="Pfam" id="PF02525"/>
    </source>
</evidence>
<name>A0A399CYU7_9BACT</name>
<dbReference type="AlphaFoldDB" id="A0A399CYU7"/>
<feature type="domain" description="Flavodoxin-like fold" evidence="2">
    <location>
        <begin position="2"/>
        <end position="170"/>
    </location>
</feature>
<dbReference type="Gene3D" id="3.40.50.360">
    <property type="match status" value="1"/>
</dbReference>
<reference evidence="3 4" key="1">
    <citation type="journal article" date="2015" name="Int. J. Syst. Evol. Microbiol.">
        <title>Mariniphaga sediminis sp. nov., isolated from coastal sediment.</title>
        <authorList>
            <person name="Wang F.Q."/>
            <person name="Shen Q.Y."/>
            <person name="Chen G.J."/>
            <person name="Du Z.J."/>
        </authorList>
    </citation>
    <scope>NUCLEOTIDE SEQUENCE [LARGE SCALE GENOMIC DNA]</scope>
    <source>
        <strain evidence="3 4">SY21</strain>
    </source>
</reference>
<dbReference type="InterPro" id="IPR046980">
    <property type="entry name" value="KefG/KefF"/>
</dbReference>
<dbReference type="EMBL" id="QWET01000019">
    <property type="protein sequence ID" value="RIH63571.1"/>
    <property type="molecule type" value="Genomic_DNA"/>
</dbReference>
<dbReference type="GO" id="GO:0003955">
    <property type="term" value="F:NAD(P)H dehydrogenase (quinone) activity"/>
    <property type="evidence" value="ECO:0007669"/>
    <property type="project" value="TreeGrafter"/>
</dbReference>
<gene>
    <name evidence="3" type="ORF">D1164_19265</name>
</gene>
<dbReference type="RefSeq" id="WP_119351539.1">
    <property type="nucleotide sequence ID" value="NZ_JBFHKJ010000611.1"/>
</dbReference>
<evidence type="ECO:0000313" key="4">
    <source>
        <dbReference type="Proteomes" id="UP000266441"/>
    </source>
</evidence>
<sequence>MKRILVEFAHPAFQKSRINKQLVDAVKNMKGVTFNNLYENYPDFFIDVKREQQLLSTHDIIVWQHPFYWYSAPALLKEWMDLVLQHGWAYGRDGRQLEKKTVISVISTGGRREIYCREGRNHFTINEFLAPFKQSVNLCRMEYLPPFVVHGAHTMRDEEIPKFAEKYRKLLTLLQSVQLDKDKLSSVEYFNELID</sequence>
<dbReference type="PANTHER" id="PTHR47307:SF1">
    <property type="entry name" value="GLUTATHIONE-REGULATED POTASSIUM-EFFLUX SYSTEM ANCILLARY PROTEIN KEFG"/>
    <property type="match status" value="1"/>
</dbReference>
<dbReference type="GO" id="GO:0009055">
    <property type="term" value="F:electron transfer activity"/>
    <property type="evidence" value="ECO:0007669"/>
    <property type="project" value="TreeGrafter"/>
</dbReference>
<dbReference type="OrthoDB" id="652200at2"/>
<comment type="caution">
    <text evidence="3">The sequence shown here is derived from an EMBL/GenBank/DDBJ whole genome shotgun (WGS) entry which is preliminary data.</text>
</comment>
<evidence type="ECO:0000256" key="1">
    <source>
        <dbReference type="ARBA" id="ARBA00023002"/>
    </source>
</evidence>